<dbReference type="AlphaFoldDB" id="A0AAR5PXC2"/>
<organism evidence="2 3">
    <name type="scientific">Dendroctonus ponderosae</name>
    <name type="common">Mountain pine beetle</name>
    <dbReference type="NCBI Taxonomy" id="77166"/>
    <lineage>
        <taxon>Eukaryota</taxon>
        <taxon>Metazoa</taxon>
        <taxon>Ecdysozoa</taxon>
        <taxon>Arthropoda</taxon>
        <taxon>Hexapoda</taxon>
        <taxon>Insecta</taxon>
        <taxon>Pterygota</taxon>
        <taxon>Neoptera</taxon>
        <taxon>Endopterygota</taxon>
        <taxon>Coleoptera</taxon>
        <taxon>Polyphaga</taxon>
        <taxon>Cucujiformia</taxon>
        <taxon>Curculionidae</taxon>
        <taxon>Scolytinae</taxon>
        <taxon>Dendroctonus</taxon>
    </lineage>
</organism>
<dbReference type="RefSeq" id="XP_019765481.1">
    <property type="nucleotide sequence ID" value="XM_019909922.2"/>
</dbReference>
<evidence type="ECO:0000256" key="1">
    <source>
        <dbReference type="SAM" id="SignalP"/>
    </source>
</evidence>
<evidence type="ECO:0000313" key="2">
    <source>
        <dbReference type="EnsemblMetazoa" id="XP_019765481.1"/>
    </source>
</evidence>
<sequence>MMLVSLLIYWAIVSLVQGLPGAKGYRNSGEVAKIGIQPEPTCEELKAMWRFSKRQSRAAELTNELPMYPDPFAENVWQNYYATSRSIAGRRPVAFGKISYAPSKNKINPEYLMPYLQYGPQTAQPRRRPATSFRLPGGGNIISNYPPQAGSFDHLKELIKTERARELQQQRLVEENAARAAVMKDTGRHQPGRYTTDHFSYHMVEPQEILFSSDMPEIEEDEPIPVEDRTGIITFPDILAPKERMSPEMPIYNRDHPRMRSHGPNLFDASFFPEEYGGYML</sequence>
<dbReference type="EnsemblMetazoa" id="XM_019909922.1">
    <property type="protein sequence ID" value="XP_019765481.1"/>
    <property type="gene ID" value="LOC109541154"/>
</dbReference>
<reference evidence="2" key="2">
    <citation type="submission" date="2024-08" db="UniProtKB">
        <authorList>
            <consortium name="EnsemblMetazoa"/>
        </authorList>
    </citation>
    <scope>IDENTIFICATION</scope>
</reference>
<feature type="signal peptide" evidence="1">
    <location>
        <begin position="1"/>
        <end position="18"/>
    </location>
</feature>
<keyword evidence="3" id="KW-1185">Reference proteome</keyword>
<name>A0AAR5PXC2_DENPD</name>
<feature type="chain" id="PRO_5043950095" evidence="1">
    <location>
        <begin position="19"/>
        <end position="281"/>
    </location>
</feature>
<dbReference type="KEGG" id="dpa:109541154"/>
<protein>
    <submittedName>
        <fullName evidence="2">Uncharacterized protein</fullName>
    </submittedName>
</protein>
<accession>A0AAR5PXC2</accession>
<keyword evidence="1" id="KW-0732">Signal</keyword>
<evidence type="ECO:0000313" key="3">
    <source>
        <dbReference type="Proteomes" id="UP000019118"/>
    </source>
</evidence>
<dbReference type="GeneID" id="109541154"/>
<proteinExistence type="predicted"/>
<reference evidence="3" key="1">
    <citation type="journal article" date="2013" name="Genome Biol.">
        <title>Draft genome of the mountain pine beetle, Dendroctonus ponderosae Hopkins, a major forest pest.</title>
        <authorList>
            <person name="Keeling C.I."/>
            <person name="Yuen M.M."/>
            <person name="Liao N.Y."/>
            <person name="Docking T.R."/>
            <person name="Chan S.K."/>
            <person name="Taylor G.A."/>
            <person name="Palmquist D.L."/>
            <person name="Jackman S.D."/>
            <person name="Nguyen A."/>
            <person name="Li M."/>
            <person name="Henderson H."/>
            <person name="Janes J.K."/>
            <person name="Zhao Y."/>
            <person name="Pandoh P."/>
            <person name="Moore R."/>
            <person name="Sperling F.A."/>
            <person name="Huber D.P."/>
            <person name="Birol I."/>
            <person name="Jones S.J."/>
            <person name="Bohlmann J."/>
        </authorList>
    </citation>
    <scope>NUCLEOTIDE SEQUENCE</scope>
</reference>
<dbReference type="Proteomes" id="UP000019118">
    <property type="component" value="Unassembled WGS sequence"/>
</dbReference>